<protein>
    <submittedName>
        <fullName evidence="2">Uncharacterized protein</fullName>
    </submittedName>
</protein>
<evidence type="ECO:0000256" key="1">
    <source>
        <dbReference type="SAM" id="Phobius"/>
    </source>
</evidence>
<reference evidence="2 3" key="1">
    <citation type="submission" date="2019-10" db="EMBL/GenBank/DDBJ databases">
        <authorList>
            <person name="Karimi E."/>
        </authorList>
    </citation>
    <scope>NUCLEOTIDE SEQUENCE [LARGE SCALE GENOMIC DNA]</scope>
    <source>
        <strain evidence="2">Exiguobacterium sp. 9Y</strain>
    </source>
</reference>
<evidence type="ECO:0000313" key="3">
    <source>
        <dbReference type="Proteomes" id="UP000439752"/>
    </source>
</evidence>
<proteinExistence type="predicted"/>
<evidence type="ECO:0000313" key="2">
    <source>
        <dbReference type="EMBL" id="VWX37672.1"/>
    </source>
</evidence>
<organism evidence="2 3">
    <name type="scientific">Exiguobacterium oxidotolerans</name>
    <dbReference type="NCBI Taxonomy" id="223958"/>
    <lineage>
        <taxon>Bacteria</taxon>
        <taxon>Bacillati</taxon>
        <taxon>Bacillota</taxon>
        <taxon>Bacilli</taxon>
        <taxon>Bacillales</taxon>
        <taxon>Bacillales Family XII. Incertae Sedis</taxon>
        <taxon>Exiguobacterium</taxon>
    </lineage>
</organism>
<dbReference type="EMBL" id="CABWKQ010000027">
    <property type="protein sequence ID" value="VWX37672.1"/>
    <property type="molecule type" value="Genomic_DNA"/>
</dbReference>
<name>A0A653IFC5_9BACL</name>
<keyword evidence="3" id="KW-1185">Reference proteome</keyword>
<keyword evidence="1" id="KW-1133">Transmembrane helix</keyword>
<accession>A0A653IFC5</accession>
<sequence>MKFILLGMGIILFGMTIVIAYSSSGLADSSGITFGLVVSSVGVLSSILGVVVDGQSEGEK</sequence>
<dbReference type="AlphaFoldDB" id="A0A653IFC5"/>
<gene>
    <name evidence="2" type="ORF">EXIGUO9Y_330096</name>
</gene>
<feature type="transmembrane region" description="Helical" evidence="1">
    <location>
        <begin position="32"/>
        <end position="52"/>
    </location>
</feature>
<keyword evidence="1" id="KW-0812">Transmembrane</keyword>
<keyword evidence="1" id="KW-0472">Membrane</keyword>
<dbReference type="Proteomes" id="UP000439752">
    <property type="component" value="Unassembled WGS sequence"/>
</dbReference>
<dbReference type="RefSeq" id="WP_159173651.1">
    <property type="nucleotide sequence ID" value="NZ_LR732312.1"/>
</dbReference>